<dbReference type="PANTHER" id="PTHR21240">
    <property type="entry name" value="2-AMINO-3-CARBOXYLMUCONATE-6-SEMIALDEHYDE DECARBOXYLASE"/>
    <property type="match status" value="1"/>
</dbReference>
<feature type="domain" description="Amidohydrolase-related" evidence="2">
    <location>
        <begin position="120"/>
        <end position="361"/>
    </location>
</feature>
<reference evidence="3 4" key="1">
    <citation type="submission" date="2017-08" db="EMBL/GenBank/DDBJ databases">
        <authorList>
            <person name="de Groot N.N."/>
        </authorList>
    </citation>
    <scope>NUCLEOTIDE SEQUENCE [LARGE SCALE GENOMIC DNA]</scope>
    <source>
        <strain evidence="3 4">JC228</strain>
    </source>
</reference>
<dbReference type="AlphaFoldDB" id="A0A285D6R3"/>
<protein>
    <recommendedName>
        <fullName evidence="2">Amidohydrolase-related domain-containing protein</fullName>
    </recommendedName>
</protein>
<dbReference type="GO" id="GO:0019748">
    <property type="term" value="P:secondary metabolic process"/>
    <property type="evidence" value="ECO:0007669"/>
    <property type="project" value="TreeGrafter"/>
</dbReference>
<dbReference type="Pfam" id="PF04909">
    <property type="entry name" value="Amidohydro_2"/>
    <property type="match status" value="1"/>
</dbReference>
<evidence type="ECO:0000259" key="2">
    <source>
        <dbReference type="Pfam" id="PF04909"/>
    </source>
</evidence>
<dbReference type="InterPro" id="IPR032466">
    <property type="entry name" value="Metal_Hydrolase"/>
</dbReference>
<dbReference type="PANTHER" id="PTHR21240:SF28">
    <property type="entry name" value="ISO-OROTATE DECARBOXYLASE (EUROFUNG)"/>
    <property type="match status" value="1"/>
</dbReference>
<keyword evidence="1" id="KW-0456">Lyase</keyword>
<dbReference type="OrthoDB" id="9777673at2"/>
<gene>
    <name evidence="3" type="ORF">SAMN05877753_11311</name>
</gene>
<dbReference type="Gene3D" id="3.20.20.140">
    <property type="entry name" value="Metal-dependent hydrolases"/>
    <property type="match status" value="1"/>
</dbReference>
<accession>A0A285D6R3</accession>
<dbReference type="GO" id="GO:0016787">
    <property type="term" value="F:hydrolase activity"/>
    <property type="evidence" value="ECO:0007669"/>
    <property type="project" value="InterPro"/>
</dbReference>
<organism evidence="3 4">
    <name type="scientific">Bacillus oleivorans</name>
    <dbReference type="NCBI Taxonomy" id="1448271"/>
    <lineage>
        <taxon>Bacteria</taxon>
        <taxon>Bacillati</taxon>
        <taxon>Bacillota</taxon>
        <taxon>Bacilli</taxon>
        <taxon>Bacillales</taxon>
        <taxon>Bacillaceae</taxon>
        <taxon>Bacillus</taxon>
    </lineage>
</organism>
<dbReference type="EMBL" id="OAOP01000013">
    <property type="protein sequence ID" value="SNX75511.1"/>
    <property type="molecule type" value="Genomic_DNA"/>
</dbReference>
<proteinExistence type="predicted"/>
<evidence type="ECO:0000256" key="1">
    <source>
        <dbReference type="ARBA" id="ARBA00023239"/>
    </source>
</evidence>
<keyword evidence="4" id="KW-1185">Reference proteome</keyword>
<name>A0A285D6R3_9BACI</name>
<dbReference type="InterPro" id="IPR006680">
    <property type="entry name" value="Amidohydro-rel"/>
</dbReference>
<evidence type="ECO:0000313" key="4">
    <source>
        <dbReference type="Proteomes" id="UP000219546"/>
    </source>
</evidence>
<sequence>MARKFRIADVDAHYTDDPRELWKYMEEPWATRIRDWSGKYYAPPGGASSGDSLMGGRVQTNKHKKGIGKEHQGISSNKEVVMEVMEEYGFTEIVLIPTYMLHLAKMNDRQKAVVLSKAHARHMIETIVDPDNGIYAALPVPVQEPEESAELIEEVGDHPGFCGVLVATQLSLPPLGSNIYNPIYRAAQSKGLPIIAHSGFSGPDSNTYAKGLEKWVESHSLDFAVCNMIQLTSVVMQGVKEKFPKLDWIFQESGIFYIPQVMFRLDTEYMRRRAEVPLLKKLPSEYIKDMYFGTQPLEIPSNIKYLKYVFEMIDAENTLMYASDWPHYDWDHPSVIERLTFLNDEQKQKILGDNARRVLRFKRDGA</sequence>
<evidence type="ECO:0000313" key="3">
    <source>
        <dbReference type="EMBL" id="SNX75511.1"/>
    </source>
</evidence>
<dbReference type="GO" id="GO:0016831">
    <property type="term" value="F:carboxy-lyase activity"/>
    <property type="evidence" value="ECO:0007669"/>
    <property type="project" value="InterPro"/>
</dbReference>
<dbReference type="RefSeq" id="WP_097160579.1">
    <property type="nucleotide sequence ID" value="NZ_JBEPMQ010000017.1"/>
</dbReference>
<dbReference type="Proteomes" id="UP000219546">
    <property type="component" value="Unassembled WGS sequence"/>
</dbReference>
<dbReference type="InterPro" id="IPR032465">
    <property type="entry name" value="ACMSD"/>
</dbReference>
<dbReference type="GO" id="GO:0005737">
    <property type="term" value="C:cytoplasm"/>
    <property type="evidence" value="ECO:0007669"/>
    <property type="project" value="TreeGrafter"/>
</dbReference>
<dbReference type="SUPFAM" id="SSF51556">
    <property type="entry name" value="Metallo-dependent hydrolases"/>
    <property type="match status" value="1"/>
</dbReference>